<dbReference type="RefSeq" id="WP_066236970.1">
    <property type="nucleotide sequence ID" value="NZ_LSGP01000001.1"/>
</dbReference>
<dbReference type="OrthoDB" id="9802794at2"/>
<keyword evidence="5" id="KW-1185">Reference proteome</keyword>
<evidence type="ECO:0000256" key="2">
    <source>
        <dbReference type="ARBA" id="ARBA00022777"/>
    </source>
</evidence>
<sequence length="342" mass="37192">MFKNCDTVITFLEHKARSIRVLVVGDVMLDRYYSGDVRRISPEAPIPVVSVKGERDILGGAANVALNLLQLGCGVKLVGVVGGDDNRKRLLSIMKDTGMDEAGLIIDDRPTTTKLRVISGQQQMLRLDFETTRAISRKTEQRINTYIETELERGLDGIIISDYAKGVCTTAVCKFAIAQAAARHIPVLVDPKGANWKKYAGAPYIKPNIKELEDVLCKRVVNENNAVERAGVRVKNRFNIDSLILTRSEKGLSLVTGDKTIHVPALCQDVFDVSGAGDTVIATMGAALFGGIEKIDAILLANLAASIVIGKVGTYAIHARELLEAVCAKRGTNLNWQEVAHQ</sequence>
<name>A0A154BW72_ANASB</name>
<feature type="domain" description="Carbohydrate kinase PfkB" evidence="3">
    <location>
        <begin position="20"/>
        <end position="316"/>
    </location>
</feature>
<dbReference type="InterPro" id="IPR029056">
    <property type="entry name" value="Ribokinase-like"/>
</dbReference>
<dbReference type="Pfam" id="PF00294">
    <property type="entry name" value="PfkB"/>
    <property type="match status" value="1"/>
</dbReference>
<dbReference type="Proteomes" id="UP000076268">
    <property type="component" value="Unassembled WGS sequence"/>
</dbReference>
<dbReference type="GO" id="GO:0005829">
    <property type="term" value="C:cytosol"/>
    <property type="evidence" value="ECO:0007669"/>
    <property type="project" value="TreeGrafter"/>
</dbReference>
<dbReference type="InterPro" id="IPR002173">
    <property type="entry name" value="Carboh/pur_kinase_PfkB_CS"/>
</dbReference>
<dbReference type="PANTHER" id="PTHR46969">
    <property type="entry name" value="BIFUNCTIONAL PROTEIN HLDE"/>
    <property type="match status" value="1"/>
</dbReference>
<gene>
    <name evidence="4" type="ORF">AXX12_01210</name>
</gene>
<dbReference type="SUPFAM" id="SSF53613">
    <property type="entry name" value="Ribokinase-like"/>
    <property type="match status" value="1"/>
</dbReference>
<dbReference type="PANTHER" id="PTHR46969:SF1">
    <property type="entry name" value="BIFUNCTIONAL PROTEIN HLDE"/>
    <property type="match status" value="1"/>
</dbReference>
<comment type="caution">
    <text evidence="4">The sequence shown here is derived from an EMBL/GenBank/DDBJ whole genome shotgun (WGS) entry which is preliminary data.</text>
</comment>
<accession>A0A154BW72</accession>
<dbReference type="AlphaFoldDB" id="A0A154BW72"/>
<evidence type="ECO:0000256" key="1">
    <source>
        <dbReference type="ARBA" id="ARBA00022679"/>
    </source>
</evidence>
<protein>
    <recommendedName>
        <fullName evidence="3">Carbohydrate kinase PfkB domain-containing protein</fullName>
    </recommendedName>
</protein>
<organism evidence="4 5">
    <name type="scientific">Anaerosporomusa subterranea</name>
    <dbReference type="NCBI Taxonomy" id="1794912"/>
    <lineage>
        <taxon>Bacteria</taxon>
        <taxon>Bacillati</taxon>
        <taxon>Bacillota</taxon>
        <taxon>Negativicutes</taxon>
        <taxon>Acetonemataceae</taxon>
        <taxon>Anaerosporomusa</taxon>
    </lineage>
</organism>
<dbReference type="EMBL" id="LSGP01000001">
    <property type="protein sequence ID" value="KYZ78192.1"/>
    <property type="molecule type" value="Genomic_DNA"/>
</dbReference>
<dbReference type="PROSITE" id="PS00583">
    <property type="entry name" value="PFKB_KINASES_1"/>
    <property type="match status" value="1"/>
</dbReference>
<dbReference type="GO" id="GO:0016773">
    <property type="term" value="F:phosphotransferase activity, alcohol group as acceptor"/>
    <property type="evidence" value="ECO:0007669"/>
    <property type="project" value="InterPro"/>
</dbReference>
<keyword evidence="2" id="KW-0418">Kinase</keyword>
<dbReference type="CDD" id="cd01172">
    <property type="entry name" value="RfaE_like"/>
    <property type="match status" value="1"/>
</dbReference>
<dbReference type="Gene3D" id="3.40.1190.20">
    <property type="match status" value="1"/>
</dbReference>
<evidence type="ECO:0000313" key="5">
    <source>
        <dbReference type="Proteomes" id="UP000076268"/>
    </source>
</evidence>
<dbReference type="STRING" id="1794912.AXX12_01210"/>
<dbReference type="InterPro" id="IPR011611">
    <property type="entry name" value="PfkB_dom"/>
</dbReference>
<dbReference type="InterPro" id="IPR011913">
    <property type="entry name" value="RfaE_dom_I"/>
</dbReference>
<dbReference type="GO" id="GO:0033785">
    <property type="term" value="F:heptose 7-phosphate kinase activity"/>
    <property type="evidence" value="ECO:0007669"/>
    <property type="project" value="TreeGrafter"/>
</dbReference>
<proteinExistence type="predicted"/>
<keyword evidence="1" id="KW-0808">Transferase</keyword>
<evidence type="ECO:0000259" key="3">
    <source>
        <dbReference type="Pfam" id="PF00294"/>
    </source>
</evidence>
<evidence type="ECO:0000313" key="4">
    <source>
        <dbReference type="EMBL" id="KYZ78192.1"/>
    </source>
</evidence>
<dbReference type="NCBIfam" id="TIGR02198">
    <property type="entry name" value="rfaE_dom_I"/>
    <property type="match status" value="1"/>
</dbReference>
<dbReference type="GO" id="GO:0033786">
    <property type="term" value="F:heptose-1-phosphate adenylyltransferase activity"/>
    <property type="evidence" value="ECO:0007669"/>
    <property type="project" value="TreeGrafter"/>
</dbReference>
<reference evidence="4 5" key="1">
    <citation type="submission" date="2016-02" db="EMBL/GenBank/DDBJ databases">
        <title>Anaerosporomusa subterraneum gen. nov., sp. nov., a spore-forming obligate anaerobe isolated from saprolite.</title>
        <authorList>
            <person name="Choi J.K."/>
            <person name="Shah M."/>
            <person name="Yee N."/>
        </authorList>
    </citation>
    <scope>NUCLEOTIDE SEQUENCE [LARGE SCALE GENOMIC DNA]</scope>
    <source>
        <strain evidence="4 5">RU4</strain>
    </source>
</reference>